<comment type="caution">
    <text evidence="7">The sequence shown here is derived from an EMBL/GenBank/DDBJ whole genome shotgun (WGS) entry which is preliminary data.</text>
</comment>
<name>A0A2N8RED6_STUST</name>
<dbReference type="GO" id="GO:0016655">
    <property type="term" value="F:oxidoreductase activity, acting on NAD(P)H, quinone or similar compound as acceptor"/>
    <property type="evidence" value="ECO:0007669"/>
    <property type="project" value="UniProtKB-ARBA"/>
</dbReference>
<evidence type="ECO:0000256" key="3">
    <source>
        <dbReference type="ARBA" id="ARBA00022982"/>
    </source>
</evidence>
<dbReference type="GO" id="GO:0005829">
    <property type="term" value="C:cytosol"/>
    <property type="evidence" value="ECO:0007669"/>
    <property type="project" value="TreeGrafter"/>
</dbReference>
<keyword evidence="3" id="KW-0813">Transport</keyword>
<dbReference type="PANTHER" id="PTHR19384">
    <property type="entry name" value="NITRIC OXIDE SYNTHASE-RELATED"/>
    <property type="match status" value="1"/>
</dbReference>
<dbReference type="GO" id="GO:0010181">
    <property type="term" value="F:FMN binding"/>
    <property type="evidence" value="ECO:0007669"/>
    <property type="project" value="InterPro"/>
</dbReference>
<dbReference type="GO" id="GO:0003958">
    <property type="term" value="F:NADPH-hemoprotein reductase activity"/>
    <property type="evidence" value="ECO:0007669"/>
    <property type="project" value="UniProtKB-EC"/>
</dbReference>
<dbReference type="Pfam" id="PF00175">
    <property type="entry name" value="NAD_binding_1"/>
    <property type="match status" value="1"/>
</dbReference>
<organism evidence="7 8">
    <name type="scientific">Stutzerimonas stutzeri</name>
    <name type="common">Pseudomonas stutzeri</name>
    <dbReference type="NCBI Taxonomy" id="316"/>
    <lineage>
        <taxon>Bacteria</taxon>
        <taxon>Pseudomonadati</taxon>
        <taxon>Pseudomonadota</taxon>
        <taxon>Gammaproteobacteria</taxon>
        <taxon>Pseudomonadales</taxon>
        <taxon>Pseudomonadaceae</taxon>
        <taxon>Stutzerimonas</taxon>
    </lineage>
</organism>
<keyword evidence="1" id="KW-0285">Flavoprotein</keyword>
<evidence type="ECO:0000256" key="1">
    <source>
        <dbReference type="ARBA" id="ARBA00022630"/>
    </source>
</evidence>
<feature type="domain" description="Flavodoxin-like" evidence="5">
    <location>
        <begin position="69"/>
        <end position="205"/>
    </location>
</feature>
<evidence type="ECO:0000313" key="7">
    <source>
        <dbReference type="EMBL" id="PNF59448.1"/>
    </source>
</evidence>
<gene>
    <name evidence="7" type="ORF">CXK99_10560</name>
</gene>
<dbReference type="CDD" id="cd06200">
    <property type="entry name" value="SiR_like1"/>
    <property type="match status" value="1"/>
</dbReference>
<dbReference type="InterPro" id="IPR029039">
    <property type="entry name" value="Flavoprotein-like_sf"/>
</dbReference>
<dbReference type="InterPro" id="IPR001709">
    <property type="entry name" value="Flavoprot_Pyr_Nucl_cyt_Rdtase"/>
</dbReference>
<dbReference type="EMBL" id="POUM01000008">
    <property type="protein sequence ID" value="PNF59448.1"/>
    <property type="molecule type" value="Genomic_DNA"/>
</dbReference>
<dbReference type="InterPro" id="IPR008254">
    <property type="entry name" value="Flavodoxin/NO_synth"/>
</dbReference>
<reference evidence="7 8" key="1">
    <citation type="submission" date="2018-01" db="EMBL/GenBank/DDBJ databases">
        <title>Denitrification phenotypes of diverse strains of Pseudomonas stutzeri.</title>
        <authorList>
            <person name="Milligan D.A."/>
            <person name="Bergaust L."/>
            <person name="Bakken L.R."/>
            <person name="Frostegard A."/>
        </authorList>
    </citation>
    <scope>NUCLEOTIDE SEQUENCE [LARGE SCALE GENOMIC DNA]</scope>
    <source>
        <strain evidence="7 8">CCUG 44592</strain>
    </source>
</reference>
<proteinExistence type="predicted"/>
<dbReference type="SUPFAM" id="SSF63380">
    <property type="entry name" value="Riboflavin synthase domain-like"/>
    <property type="match status" value="1"/>
</dbReference>
<dbReference type="InterPro" id="IPR017927">
    <property type="entry name" value="FAD-bd_FR_type"/>
</dbReference>
<dbReference type="Proteomes" id="UP000236003">
    <property type="component" value="Unassembled WGS sequence"/>
</dbReference>
<dbReference type="PROSITE" id="PS51384">
    <property type="entry name" value="FAD_FR"/>
    <property type="match status" value="1"/>
</dbReference>
<keyword evidence="2" id="KW-0288">FMN</keyword>
<dbReference type="PRINTS" id="PR00371">
    <property type="entry name" value="FPNCR"/>
</dbReference>
<evidence type="ECO:0000313" key="8">
    <source>
        <dbReference type="Proteomes" id="UP000236003"/>
    </source>
</evidence>
<dbReference type="InterPro" id="IPR001094">
    <property type="entry name" value="Flavdoxin-like"/>
</dbReference>
<evidence type="ECO:0000256" key="4">
    <source>
        <dbReference type="ARBA" id="ARBA00023797"/>
    </source>
</evidence>
<evidence type="ECO:0000259" key="6">
    <source>
        <dbReference type="PROSITE" id="PS51384"/>
    </source>
</evidence>
<dbReference type="AlphaFoldDB" id="A0A2N8RED6"/>
<evidence type="ECO:0000256" key="2">
    <source>
        <dbReference type="ARBA" id="ARBA00022643"/>
    </source>
</evidence>
<dbReference type="PROSITE" id="PS50902">
    <property type="entry name" value="FLAVODOXIN_LIKE"/>
    <property type="match status" value="1"/>
</dbReference>
<dbReference type="Gene3D" id="3.40.50.360">
    <property type="match status" value="1"/>
</dbReference>
<accession>A0A2N8RED6</accession>
<dbReference type="SUPFAM" id="SSF52218">
    <property type="entry name" value="Flavoproteins"/>
    <property type="match status" value="1"/>
</dbReference>
<protein>
    <recommendedName>
        <fullName evidence="4">NADPH--hemoprotein reductase</fullName>
        <ecNumber evidence="4">1.6.2.4</ecNumber>
    </recommendedName>
</protein>
<sequence>MSLPSPFSSVQRISPLLGCTAIAALLLWWQPPRAISAALVIATYLAVSLYCWRKQLCSQPTPAATTTALLVAYSSQGGQAQRYAAHSADQLRDAGVDVQLLPLNALEPNRLPARRILFVVSTYGEGEPPDNGARFERSLAGASLALHDLEYAVLAFGDRQYRHFCAFGQRLDERLKQCGATPLFDRLEADRADAGVLRHWQHQLAHLSGSSDFSDWLPAPYQRWRLTDRRCLNPGSAGAPVQHLKLVPIDDQQHWRAGDIVEVGPRHDLVRVEAMLQHLGLDPHRLIDGQSLAAHLSNRRLPETAQLRALDADALLALPALPHREYSIASVATDGSLQLVVREASYPDGTPGLGSGWLCRYAALGEAIDLRIRSNPSFHGPTGETPLILIGNGTGIAGLRAHLRERAATSQGSRNWLLFGERNAAHDFFFHDELQRWLDSGLLARLDLAFSRDQPDKRYVQHVLRDAADDLRHWVDQGAAIYVCGSLEGMGQEVQQILLGLLGQAQLQQLTEQGRYRRDLY</sequence>
<dbReference type="Gene3D" id="3.40.50.80">
    <property type="entry name" value="Nucleotide-binding domain of ferredoxin-NADP reductase (FNR) module"/>
    <property type="match status" value="1"/>
</dbReference>
<dbReference type="Pfam" id="PF00258">
    <property type="entry name" value="Flavodoxin_1"/>
    <property type="match status" value="1"/>
</dbReference>
<dbReference type="InterPro" id="IPR001433">
    <property type="entry name" value="OxRdtase_FAD/NAD-bd"/>
</dbReference>
<dbReference type="PANTHER" id="PTHR19384:SF17">
    <property type="entry name" value="NADPH--CYTOCHROME P450 REDUCTASE"/>
    <property type="match status" value="1"/>
</dbReference>
<dbReference type="PRINTS" id="PR00369">
    <property type="entry name" value="FLAVODOXIN"/>
</dbReference>
<feature type="domain" description="FAD-binding FR-type" evidence="6">
    <location>
        <begin position="219"/>
        <end position="388"/>
    </location>
</feature>
<dbReference type="GO" id="GO:0050660">
    <property type="term" value="F:flavin adenine dinucleotide binding"/>
    <property type="evidence" value="ECO:0007669"/>
    <property type="project" value="TreeGrafter"/>
</dbReference>
<dbReference type="EC" id="1.6.2.4" evidence="4"/>
<keyword evidence="3" id="KW-0249">Electron transport</keyword>
<dbReference type="RefSeq" id="WP_102820576.1">
    <property type="nucleotide sequence ID" value="NZ_JAMOHR010000008.1"/>
</dbReference>
<evidence type="ECO:0000259" key="5">
    <source>
        <dbReference type="PROSITE" id="PS50902"/>
    </source>
</evidence>
<dbReference type="InterPro" id="IPR039261">
    <property type="entry name" value="FNR_nucleotide-bd"/>
</dbReference>
<dbReference type="SUPFAM" id="SSF52343">
    <property type="entry name" value="Ferredoxin reductase-like, C-terminal NADP-linked domain"/>
    <property type="match status" value="1"/>
</dbReference>
<dbReference type="InterPro" id="IPR017938">
    <property type="entry name" value="Riboflavin_synthase-like_b-brl"/>
</dbReference>